<dbReference type="OrthoDB" id="4204806at2759"/>
<sequence length="290" mass="32858">MECVNFKPFSGPHEFSELMRALFHMYRSETPDLISFDWLQKTLDLKVVCKDTTKEEVGISTPPSLERAIQKCARINSPNSLDFLCPPADYSWTGWMGLAIDDLKKEVTIKTEAKCDGPLFSILGQGLAADGHRRVLAHRLFRHRPDHWGIMIRDHSPLNQHKSCKDYLLRSEIMGITSIIYRQMNEVRWDPSKSKYTEPEELIYSGGPLIMDATLTFLLATVVTFIPGKVRVVQATCDPSNASTSLTFALRAFYNLSMSCYDKTTAQKVLKWILCPPNPAQGLPWRGKTA</sequence>
<accession>E9D822</accession>
<dbReference type="VEuPathDB" id="FungiDB:D8B26_000232"/>
<protein>
    <submittedName>
        <fullName evidence="1">Uncharacterized protein</fullName>
    </submittedName>
</protein>
<proteinExistence type="predicted"/>
<evidence type="ECO:0000313" key="1">
    <source>
        <dbReference type="EMBL" id="EFW17531.1"/>
    </source>
</evidence>
<reference evidence="2" key="2">
    <citation type="submission" date="2010-03" db="EMBL/GenBank/DDBJ databases">
        <title>The genome sequence of Coccidioides posadasii strain Silveira.</title>
        <authorList>
            <consortium name="The Broad Institute Genome Sequencing Center for Infectious Disease"/>
            <person name="Neafsey D."/>
            <person name="Orbach M."/>
            <person name="Henn M.R."/>
            <person name="Cole G.T."/>
            <person name="Galgiani J."/>
            <person name="Gardner M.J."/>
            <person name="Kirkland T.N."/>
            <person name="Taylor J.W."/>
            <person name="Young S.K."/>
            <person name="Zeng Q."/>
            <person name="Koehrsen M."/>
            <person name="Alvarado L."/>
            <person name="Berlin A."/>
            <person name="Borenstein D."/>
            <person name="Chapman S.B."/>
            <person name="Chen Z."/>
            <person name="Engels R."/>
            <person name="Freedman E."/>
            <person name="Gellesch M."/>
            <person name="Goldberg J."/>
            <person name="Griggs A."/>
            <person name="Gujja S."/>
            <person name="Heilman E."/>
            <person name="Heiman D."/>
            <person name="Howarth C."/>
            <person name="Jen D."/>
            <person name="Larson L."/>
            <person name="Mehta T."/>
            <person name="Neiman D."/>
            <person name="Park D."/>
            <person name="Pearson M."/>
            <person name="Richards J."/>
            <person name="Roberts A."/>
            <person name="Saif S."/>
            <person name="Shea T."/>
            <person name="Shenoy N."/>
            <person name="Sisk P."/>
            <person name="Stolte C."/>
            <person name="Sykes S."/>
            <person name="Walk T."/>
            <person name="White J."/>
            <person name="Yandava C."/>
            <person name="Haas B."/>
            <person name="Nusbaum C."/>
            <person name="Birren B."/>
        </authorList>
    </citation>
    <scope>NUCLEOTIDE SEQUENCE [LARGE SCALE GENOMIC DNA]</scope>
    <source>
        <strain evidence="2">RMSCC 757 / Silveira</strain>
    </source>
</reference>
<organism evidence="2">
    <name type="scientific">Coccidioides posadasii (strain RMSCC 757 / Silveira)</name>
    <name type="common">Valley fever fungus</name>
    <dbReference type="NCBI Taxonomy" id="443226"/>
    <lineage>
        <taxon>Eukaryota</taxon>
        <taxon>Fungi</taxon>
        <taxon>Dikarya</taxon>
        <taxon>Ascomycota</taxon>
        <taxon>Pezizomycotina</taxon>
        <taxon>Eurotiomycetes</taxon>
        <taxon>Eurotiomycetidae</taxon>
        <taxon>Onygenales</taxon>
        <taxon>Onygenaceae</taxon>
        <taxon>Coccidioides</taxon>
    </lineage>
</organism>
<reference evidence="2" key="1">
    <citation type="journal article" date="2010" name="Genome Res.">
        <title>Population genomic sequencing of Coccidioides fungi reveals recent hybridization and transposon control.</title>
        <authorList>
            <person name="Neafsey D.E."/>
            <person name="Barker B.M."/>
            <person name="Sharpton T.J."/>
            <person name="Stajich J.E."/>
            <person name="Park D.J."/>
            <person name="Whiston E."/>
            <person name="Hung C.-Y."/>
            <person name="McMahan C."/>
            <person name="White J."/>
            <person name="Sykes S."/>
            <person name="Heiman D."/>
            <person name="Young S."/>
            <person name="Zeng Q."/>
            <person name="Abouelleil A."/>
            <person name="Aftuck L."/>
            <person name="Bessette D."/>
            <person name="Brown A."/>
            <person name="FitzGerald M."/>
            <person name="Lui A."/>
            <person name="Macdonald J.P."/>
            <person name="Priest M."/>
            <person name="Orbach M.J."/>
            <person name="Galgiani J.N."/>
            <person name="Kirkland T.N."/>
            <person name="Cole G.T."/>
            <person name="Birren B.W."/>
            <person name="Henn M.R."/>
            <person name="Taylor J.W."/>
            <person name="Rounsley S.D."/>
        </authorList>
    </citation>
    <scope>NUCLEOTIDE SEQUENCE [LARGE SCALE GENOMIC DNA]</scope>
    <source>
        <strain evidence="2">RMSCC 757 / Silveira</strain>
    </source>
</reference>
<dbReference type="OMA" id="EVVCKDT"/>
<evidence type="ECO:0000313" key="2">
    <source>
        <dbReference type="Proteomes" id="UP000002497"/>
    </source>
</evidence>
<name>E9D822_COCPS</name>
<dbReference type="AlphaFoldDB" id="E9D822"/>
<dbReference type="HOGENOM" id="CLU_067900_1_0_1"/>
<gene>
    <name evidence="1" type="ORF">CPSG_05974</name>
</gene>
<keyword evidence="2" id="KW-1185">Reference proteome</keyword>
<dbReference type="EMBL" id="GL636494">
    <property type="protein sequence ID" value="EFW17531.1"/>
    <property type="molecule type" value="Genomic_DNA"/>
</dbReference>
<dbReference type="Proteomes" id="UP000002497">
    <property type="component" value="Unassembled WGS sequence"/>
</dbReference>
<dbReference type="VEuPathDB" id="FungiDB:CPSG_05974"/>